<gene>
    <name evidence="5" type="ordered locus">Snas_5583</name>
</gene>
<dbReference type="SMART" id="SM00344">
    <property type="entry name" value="HTH_ASNC"/>
    <property type="match status" value="1"/>
</dbReference>
<evidence type="ECO:0000256" key="1">
    <source>
        <dbReference type="ARBA" id="ARBA00023015"/>
    </source>
</evidence>
<dbReference type="HOGENOM" id="CLU_044190_0_0_11"/>
<dbReference type="InterPro" id="IPR011991">
    <property type="entry name" value="ArsR-like_HTH"/>
</dbReference>
<proteinExistence type="predicted"/>
<reference evidence="5 6" key="1">
    <citation type="journal article" date="2009" name="Stand. Genomic Sci.">
        <title>Complete genome sequence of Stackebrandtia nassauensis type strain (LLR-40K-21).</title>
        <authorList>
            <person name="Munk C."/>
            <person name="Lapidus A."/>
            <person name="Copeland A."/>
            <person name="Jando M."/>
            <person name="Mayilraj S."/>
            <person name="Glavina Del Rio T."/>
            <person name="Nolan M."/>
            <person name="Chen F."/>
            <person name="Lucas S."/>
            <person name="Tice H."/>
            <person name="Cheng J.F."/>
            <person name="Han C."/>
            <person name="Detter J.C."/>
            <person name="Bruce D."/>
            <person name="Goodwin L."/>
            <person name="Chain P."/>
            <person name="Pitluck S."/>
            <person name="Goker M."/>
            <person name="Ovchinikova G."/>
            <person name="Pati A."/>
            <person name="Ivanova N."/>
            <person name="Mavromatis K."/>
            <person name="Chen A."/>
            <person name="Palaniappan K."/>
            <person name="Land M."/>
            <person name="Hauser L."/>
            <person name="Chang Y.J."/>
            <person name="Jeffries C.D."/>
            <person name="Bristow J."/>
            <person name="Eisen J.A."/>
            <person name="Markowitz V."/>
            <person name="Hugenholtz P."/>
            <person name="Kyrpides N.C."/>
            <person name="Klenk H.P."/>
        </authorList>
    </citation>
    <scope>NUCLEOTIDE SEQUENCE [LARGE SCALE GENOMIC DNA]</scope>
    <source>
        <strain evidence="6">DSM 44728 / CIP 108903 / NRRL B-16338 / NBRC 102104 / LLR-40K-21</strain>
    </source>
</reference>
<dbReference type="Pfam" id="PF01037">
    <property type="entry name" value="AsnC_trans_reg"/>
    <property type="match status" value="1"/>
</dbReference>
<keyword evidence="1" id="KW-0805">Transcription regulation</keyword>
<dbReference type="InterPro" id="IPR019887">
    <property type="entry name" value="Tscrpt_reg_AsnC/Lrp_C"/>
</dbReference>
<organism evidence="5 6">
    <name type="scientific">Stackebrandtia nassauensis (strain DSM 44728 / CIP 108903 / NRRL B-16338 / NBRC 102104 / LLR-40K-21)</name>
    <dbReference type="NCBI Taxonomy" id="446470"/>
    <lineage>
        <taxon>Bacteria</taxon>
        <taxon>Bacillati</taxon>
        <taxon>Actinomycetota</taxon>
        <taxon>Actinomycetes</taxon>
        <taxon>Glycomycetales</taxon>
        <taxon>Glycomycetaceae</taxon>
        <taxon>Stackebrandtia</taxon>
    </lineage>
</organism>
<dbReference type="OrthoDB" id="3453230at2"/>
<dbReference type="Pfam" id="PF13404">
    <property type="entry name" value="HTH_AsnC-type"/>
    <property type="match status" value="2"/>
</dbReference>
<evidence type="ECO:0000256" key="3">
    <source>
        <dbReference type="ARBA" id="ARBA00023163"/>
    </source>
</evidence>
<dbReference type="eggNOG" id="COG1522">
    <property type="taxonomic scope" value="Bacteria"/>
</dbReference>
<dbReference type="RefSeq" id="WP_013020784.1">
    <property type="nucleotide sequence ID" value="NC_013947.1"/>
</dbReference>
<dbReference type="PROSITE" id="PS50956">
    <property type="entry name" value="HTH_ASNC_2"/>
    <property type="match status" value="1"/>
</dbReference>
<dbReference type="InterPro" id="IPR000485">
    <property type="entry name" value="AsnC-type_HTH_dom"/>
</dbReference>
<dbReference type="GO" id="GO:0043200">
    <property type="term" value="P:response to amino acid"/>
    <property type="evidence" value="ECO:0007669"/>
    <property type="project" value="TreeGrafter"/>
</dbReference>
<dbReference type="InterPro" id="IPR019888">
    <property type="entry name" value="Tscrpt_reg_AsnC-like"/>
</dbReference>
<dbReference type="SUPFAM" id="SSF46785">
    <property type="entry name" value="Winged helix' DNA-binding domain"/>
    <property type="match status" value="2"/>
</dbReference>
<evidence type="ECO:0000313" key="6">
    <source>
        <dbReference type="Proteomes" id="UP000000844"/>
    </source>
</evidence>
<dbReference type="PANTHER" id="PTHR30154:SF34">
    <property type="entry name" value="TRANSCRIPTIONAL REGULATOR AZLB"/>
    <property type="match status" value="1"/>
</dbReference>
<keyword evidence="3" id="KW-0804">Transcription</keyword>
<dbReference type="EMBL" id="CP001778">
    <property type="protein sequence ID" value="ADD45213.1"/>
    <property type="molecule type" value="Genomic_DNA"/>
</dbReference>
<dbReference type="GO" id="GO:0005829">
    <property type="term" value="C:cytosol"/>
    <property type="evidence" value="ECO:0007669"/>
    <property type="project" value="TreeGrafter"/>
</dbReference>
<feature type="domain" description="HTH asnC-type" evidence="4">
    <location>
        <begin position="6"/>
        <end position="66"/>
    </location>
</feature>
<dbReference type="Gene3D" id="1.10.10.10">
    <property type="entry name" value="Winged helix-like DNA-binding domain superfamily/Winged helix DNA-binding domain"/>
    <property type="match status" value="2"/>
</dbReference>
<dbReference type="CDD" id="cd00090">
    <property type="entry name" value="HTH_ARSR"/>
    <property type="match status" value="1"/>
</dbReference>
<evidence type="ECO:0000256" key="2">
    <source>
        <dbReference type="ARBA" id="ARBA00023125"/>
    </source>
</evidence>
<dbReference type="KEGG" id="sna:Snas_5583"/>
<keyword evidence="2" id="KW-0238">DNA-binding</keyword>
<dbReference type="SUPFAM" id="SSF54909">
    <property type="entry name" value="Dimeric alpha+beta barrel"/>
    <property type="match status" value="1"/>
</dbReference>
<sequence length="323" mass="34942">MDSVTIDGLDRELVHALQIDGRAPFSRIAEVLDVSDQTVSRRYRRLRSHGVLRVVGRGDVSGPGRERWHMRIHCVPDAALGVARALARRPDTAWTDVVSGGTEVNCVVQTPNRADRDALLLDALPRSPRVTSMSAHCLLHTYFGGAGEHARVLAALSPAQERRLRPRPATGAPLTPDTVDRAILAELGQDGRCELSRLARAADCSESTARRRLELLRDSGCVFYDLDLDTALLGFTVTARLWLRVAPSDLDAVGAALATHPEVGFAAATTGPHNLIAAVVCRDGAHLYEYVSKRLGGLTAIQHVETAPVIRPVKGSATPWDMP</sequence>
<accession>D3PWY9</accession>
<dbReference type="STRING" id="446470.Snas_5583"/>
<protein>
    <submittedName>
        <fullName evidence="5">Transcriptional regulator, AsnC family</fullName>
    </submittedName>
</protein>
<dbReference type="Proteomes" id="UP000000844">
    <property type="component" value="Chromosome"/>
</dbReference>
<dbReference type="Gene3D" id="3.30.70.920">
    <property type="match status" value="1"/>
</dbReference>
<dbReference type="PRINTS" id="PR00033">
    <property type="entry name" value="HTHASNC"/>
</dbReference>
<dbReference type="InterPro" id="IPR011008">
    <property type="entry name" value="Dimeric_a/b-barrel"/>
</dbReference>
<dbReference type="GO" id="GO:0043565">
    <property type="term" value="F:sequence-specific DNA binding"/>
    <property type="evidence" value="ECO:0007669"/>
    <property type="project" value="InterPro"/>
</dbReference>
<name>D3PWY9_STANL</name>
<dbReference type="InterPro" id="IPR036388">
    <property type="entry name" value="WH-like_DNA-bd_sf"/>
</dbReference>
<evidence type="ECO:0000259" key="4">
    <source>
        <dbReference type="PROSITE" id="PS50956"/>
    </source>
</evidence>
<dbReference type="PANTHER" id="PTHR30154">
    <property type="entry name" value="LEUCINE-RESPONSIVE REGULATORY PROTEIN"/>
    <property type="match status" value="1"/>
</dbReference>
<evidence type="ECO:0000313" key="5">
    <source>
        <dbReference type="EMBL" id="ADD45213.1"/>
    </source>
</evidence>
<dbReference type="InterPro" id="IPR036390">
    <property type="entry name" value="WH_DNA-bd_sf"/>
</dbReference>
<keyword evidence="6" id="KW-1185">Reference proteome</keyword>
<dbReference type="AlphaFoldDB" id="D3PWY9"/>